<dbReference type="EMBL" id="JAUHHV010000008">
    <property type="protein sequence ID" value="KAK1415339.1"/>
    <property type="molecule type" value="Genomic_DNA"/>
</dbReference>
<proteinExistence type="predicted"/>
<sequence>MKWGFHYDGRQSKVGKYQESTYHRRKEYDYLRVVQKVELIEEGIEMSIFVVVDDDARCYGGPSNADLVSRLSKVKSDNGEGKVQSPTENGGKAVYGGLGGGGNRVILNALQVIKASREKIMLYSSSGAMVITELDEFVSW</sequence>
<evidence type="ECO:0000313" key="1">
    <source>
        <dbReference type="EMBL" id="KAK1415339.1"/>
    </source>
</evidence>
<comment type="caution">
    <text evidence="1">The sequence shown here is derived from an EMBL/GenBank/DDBJ whole genome shotgun (WGS) entry which is preliminary data.</text>
</comment>
<dbReference type="Proteomes" id="UP001229421">
    <property type="component" value="Unassembled WGS sequence"/>
</dbReference>
<organism evidence="1 2">
    <name type="scientific">Tagetes erecta</name>
    <name type="common">African marigold</name>
    <dbReference type="NCBI Taxonomy" id="13708"/>
    <lineage>
        <taxon>Eukaryota</taxon>
        <taxon>Viridiplantae</taxon>
        <taxon>Streptophyta</taxon>
        <taxon>Embryophyta</taxon>
        <taxon>Tracheophyta</taxon>
        <taxon>Spermatophyta</taxon>
        <taxon>Magnoliopsida</taxon>
        <taxon>eudicotyledons</taxon>
        <taxon>Gunneridae</taxon>
        <taxon>Pentapetalae</taxon>
        <taxon>asterids</taxon>
        <taxon>campanulids</taxon>
        <taxon>Asterales</taxon>
        <taxon>Asteraceae</taxon>
        <taxon>Asteroideae</taxon>
        <taxon>Heliantheae alliance</taxon>
        <taxon>Tageteae</taxon>
        <taxon>Tagetes</taxon>
    </lineage>
</organism>
<reference evidence="1" key="1">
    <citation type="journal article" date="2023" name="bioRxiv">
        <title>Improved chromosome-level genome assembly for marigold (Tagetes erecta).</title>
        <authorList>
            <person name="Jiang F."/>
            <person name="Yuan L."/>
            <person name="Wang S."/>
            <person name="Wang H."/>
            <person name="Xu D."/>
            <person name="Wang A."/>
            <person name="Fan W."/>
        </authorList>
    </citation>
    <scope>NUCLEOTIDE SEQUENCE</scope>
    <source>
        <strain evidence="1">WSJ</strain>
        <tissue evidence="1">Leaf</tissue>
    </source>
</reference>
<evidence type="ECO:0000313" key="2">
    <source>
        <dbReference type="Proteomes" id="UP001229421"/>
    </source>
</evidence>
<keyword evidence="2" id="KW-1185">Reference proteome</keyword>
<protein>
    <submittedName>
        <fullName evidence="1">Uncharacterized protein</fullName>
    </submittedName>
</protein>
<gene>
    <name evidence="1" type="ORF">QVD17_31119</name>
</gene>
<dbReference type="AlphaFoldDB" id="A0AAD8NN55"/>
<name>A0AAD8NN55_TARER</name>
<accession>A0AAD8NN55</accession>